<dbReference type="AlphaFoldDB" id="A0A5C5Z513"/>
<dbReference type="InterPro" id="IPR019734">
    <property type="entry name" value="TPR_rpt"/>
</dbReference>
<dbReference type="SUPFAM" id="SSF48452">
    <property type="entry name" value="TPR-like"/>
    <property type="match status" value="1"/>
</dbReference>
<name>A0A5C5Z513_9BACT</name>
<feature type="repeat" description="TPR" evidence="1">
    <location>
        <begin position="290"/>
        <end position="323"/>
    </location>
</feature>
<dbReference type="EMBL" id="SJPJ01000001">
    <property type="protein sequence ID" value="TWT82127.1"/>
    <property type="molecule type" value="Genomic_DNA"/>
</dbReference>
<dbReference type="Gene3D" id="1.25.40.10">
    <property type="entry name" value="Tetratricopeptide repeat domain"/>
    <property type="match status" value="1"/>
</dbReference>
<reference evidence="2 3" key="1">
    <citation type="submission" date="2019-02" db="EMBL/GenBank/DDBJ databases">
        <title>Deep-cultivation of Planctomycetes and their phenomic and genomic characterization uncovers novel biology.</title>
        <authorList>
            <person name="Wiegand S."/>
            <person name="Jogler M."/>
            <person name="Boedeker C."/>
            <person name="Pinto D."/>
            <person name="Vollmers J."/>
            <person name="Rivas-Marin E."/>
            <person name="Kohn T."/>
            <person name="Peeters S.H."/>
            <person name="Heuer A."/>
            <person name="Rast P."/>
            <person name="Oberbeckmann S."/>
            <person name="Bunk B."/>
            <person name="Jeske O."/>
            <person name="Meyerdierks A."/>
            <person name="Storesund J.E."/>
            <person name="Kallscheuer N."/>
            <person name="Luecker S."/>
            <person name="Lage O.M."/>
            <person name="Pohl T."/>
            <person name="Merkel B.J."/>
            <person name="Hornburger P."/>
            <person name="Mueller R.-W."/>
            <person name="Bruemmer F."/>
            <person name="Labrenz M."/>
            <person name="Spormann A.M."/>
            <person name="Op Den Camp H."/>
            <person name="Overmann J."/>
            <person name="Amann R."/>
            <person name="Jetten M.S.M."/>
            <person name="Mascher T."/>
            <person name="Medema M.H."/>
            <person name="Devos D.P."/>
            <person name="Kaster A.-K."/>
            <person name="Ovreas L."/>
            <person name="Rohde M."/>
            <person name="Galperin M.Y."/>
            <person name="Jogler C."/>
        </authorList>
    </citation>
    <scope>NUCLEOTIDE SEQUENCE [LARGE SCALE GENOMIC DNA]</scope>
    <source>
        <strain evidence="2 3">CA13</strain>
    </source>
</reference>
<accession>A0A5C5Z513</accession>
<dbReference type="InterPro" id="IPR011990">
    <property type="entry name" value="TPR-like_helical_dom_sf"/>
</dbReference>
<keyword evidence="3" id="KW-1185">Reference proteome</keyword>
<gene>
    <name evidence="2" type="ORF">CA13_35880</name>
</gene>
<dbReference type="PROSITE" id="PS50005">
    <property type="entry name" value="TPR"/>
    <property type="match status" value="2"/>
</dbReference>
<keyword evidence="1" id="KW-0802">TPR repeat</keyword>
<feature type="repeat" description="TPR" evidence="1">
    <location>
        <begin position="222"/>
        <end position="255"/>
    </location>
</feature>
<dbReference type="RefSeq" id="WP_146398435.1">
    <property type="nucleotide sequence ID" value="NZ_SJPJ01000001.1"/>
</dbReference>
<evidence type="ECO:0000313" key="2">
    <source>
        <dbReference type="EMBL" id="TWT82127.1"/>
    </source>
</evidence>
<dbReference type="SMART" id="SM00028">
    <property type="entry name" value="TPR"/>
    <property type="match status" value="2"/>
</dbReference>
<comment type="caution">
    <text evidence="2">The sequence shown here is derived from an EMBL/GenBank/DDBJ whole genome shotgun (WGS) entry which is preliminary data.</text>
</comment>
<dbReference type="OrthoDB" id="260148at2"/>
<protein>
    <submittedName>
        <fullName evidence="2">Tetratricopeptide repeat protein</fullName>
    </submittedName>
</protein>
<sequence length="384" mass="43425">MPLLIQGTAIVIRNDALDRCLSGGASDFISIAPHQVCYGDERVSQASFMSPHDAQLYAESLELRGLQRNSEVFEFVPDFVVVNTHNQSTEPDCDWLVLFEYEGHVIATMRGNDSSTIIAPDWWKPGEESKLQHLSSEEVQERLEFVRREEKVDVYRDKETGKLLYHTRLHETDEEIFQKAYAVVWQYNRHPGTPAAPTDKHDEIRQAIGQLQTLTAKHPDAWNAFLFLGKAWYAIDEIQRAYDCLSQAASLAPMNPTVLKEFAGTCLEMAKTAEACRVGEKAVAVSPEDVELLGNLAVAYLLDRQLEKAKKTISYAVSLQPNDSVNMAVAKMIDDVIQGKREQPGVLADLTRAKQKRAARGQMTGWWNKFRRLLPRSRHGNRIK</sequence>
<dbReference type="Proteomes" id="UP000315010">
    <property type="component" value="Unassembled WGS sequence"/>
</dbReference>
<proteinExistence type="predicted"/>
<evidence type="ECO:0000313" key="3">
    <source>
        <dbReference type="Proteomes" id="UP000315010"/>
    </source>
</evidence>
<organism evidence="2 3">
    <name type="scientific">Novipirellula herctigrandis</name>
    <dbReference type="NCBI Taxonomy" id="2527986"/>
    <lineage>
        <taxon>Bacteria</taxon>
        <taxon>Pseudomonadati</taxon>
        <taxon>Planctomycetota</taxon>
        <taxon>Planctomycetia</taxon>
        <taxon>Pirellulales</taxon>
        <taxon>Pirellulaceae</taxon>
        <taxon>Novipirellula</taxon>
    </lineage>
</organism>
<evidence type="ECO:0000256" key="1">
    <source>
        <dbReference type="PROSITE-ProRule" id="PRU00339"/>
    </source>
</evidence>